<keyword evidence="3" id="KW-0804">Transcription</keyword>
<proteinExistence type="predicted"/>
<evidence type="ECO:0000259" key="5">
    <source>
        <dbReference type="PROSITE" id="PS51000"/>
    </source>
</evidence>
<dbReference type="PRINTS" id="PR00037">
    <property type="entry name" value="HTHLACR"/>
</dbReference>
<keyword evidence="7" id="KW-1185">Reference proteome</keyword>
<dbReference type="InterPro" id="IPR001034">
    <property type="entry name" value="DeoR_HTH"/>
</dbReference>
<evidence type="ECO:0000256" key="2">
    <source>
        <dbReference type="ARBA" id="ARBA00023125"/>
    </source>
</evidence>
<sequence length="297" mass="32163">MQAPSSRDASAAEKGSAERAKSPLFAEERHRRILELLEESQKVWVKDLSVRFGLSDVTIRQDLRALERQGLLVRTHGGAIPVTQARFDLPTSQRESKRIEHKQAIAREALRLIDDGDTIILDAGTTVLQLARLLKAKRGLTVVVNDLGHIPVLQSLQGVEIIVLGGTFQKGRGHLVGPLATRVLGELYADKAFISTTGLTPARGLTTTDLSEAEVRAAMIANSKQAIVLADSSKIGKSCFASAAPLSQVDILITDWELPEKELLSLQRTGLKVIRAQAPPWAGQLRPGPSQDTEGAI</sequence>
<dbReference type="PROSITE" id="PS51000">
    <property type="entry name" value="HTH_DEOR_2"/>
    <property type="match status" value="1"/>
</dbReference>
<evidence type="ECO:0000256" key="1">
    <source>
        <dbReference type="ARBA" id="ARBA00023015"/>
    </source>
</evidence>
<evidence type="ECO:0000313" key="7">
    <source>
        <dbReference type="Proteomes" id="UP001333102"/>
    </source>
</evidence>
<dbReference type="RefSeq" id="WP_324668011.1">
    <property type="nucleotide sequence ID" value="NZ_CP141614.1"/>
</dbReference>
<gene>
    <name evidence="6" type="ORF">VLY81_09985</name>
</gene>
<dbReference type="Gene3D" id="1.10.10.10">
    <property type="entry name" value="Winged helix-like DNA-binding domain superfamily/Winged helix DNA-binding domain"/>
    <property type="match status" value="1"/>
</dbReference>
<keyword evidence="2 6" id="KW-0238">DNA-binding</keyword>
<dbReference type="PROSITE" id="PS00894">
    <property type="entry name" value="HTH_DEOR_1"/>
    <property type="match status" value="1"/>
</dbReference>
<reference evidence="7" key="1">
    <citation type="submission" date="2023-12" db="EMBL/GenBank/DDBJ databases">
        <title>Novel isolates from deep terrestrial aquifers shed light on the physiology and ecology of the class Limnochordia.</title>
        <authorList>
            <person name="Karnachuk O.V."/>
            <person name="Lukina A.P."/>
            <person name="Avakyan M.R."/>
            <person name="Kadnikov V."/>
            <person name="Begmatov S."/>
            <person name="Beletsky A.V."/>
            <person name="Mardanov A.V."/>
            <person name="Ravin N.V."/>
        </authorList>
    </citation>
    <scope>NUCLEOTIDE SEQUENCE [LARGE SCALE GENOMIC DNA]</scope>
    <source>
        <strain evidence="7">LN</strain>
    </source>
</reference>
<dbReference type="InterPro" id="IPR036388">
    <property type="entry name" value="WH-like_DNA-bd_sf"/>
</dbReference>
<evidence type="ECO:0000256" key="3">
    <source>
        <dbReference type="ARBA" id="ARBA00023163"/>
    </source>
</evidence>
<dbReference type="InterPro" id="IPR014036">
    <property type="entry name" value="DeoR-like_C"/>
</dbReference>
<feature type="domain" description="HTH deoR-type" evidence="5">
    <location>
        <begin position="26"/>
        <end position="81"/>
    </location>
</feature>
<dbReference type="Pfam" id="PF00455">
    <property type="entry name" value="DeoRC"/>
    <property type="match status" value="1"/>
</dbReference>
<keyword evidence="1" id="KW-0805">Transcription regulation</keyword>
<dbReference type="GO" id="GO:0003677">
    <property type="term" value="F:DNA binding"/>
    <property type="evidence" value="ECO:0007669"/>
    <property type="project" value="UniProtKB-KW"/>
</dbReference>
<dbReference type="InterPro" id="IPR037171">
    <property type="entry name" value="NagB/RpiA_transferase-like"/>
</dbReference>
<feature type="region of interest" description="Disordered" evidence="4">
    <location>
        <begin position="1"/>
        <end position="23"/>
    </location>
</feature>
<dbReference type="PANTHER" id="PTHR30363:SF44">
    <property type="entry name" value="AGA OPERON TRANSCRIPTIONAL REPRESSOR-RELATED"/>
    <property type="match status" value="1"/>
</dbReference>
<dbReference type="PANTHER" id="PTHR30363">
    <property type="entry name" value="HTH-TYPE TRANSCRIPTIONAL REGULATOR SRLR-RELATED"/>
    <property type="match status" value="1"/>
</dbReference>
<dbReference type="SUPFAM" id="SSF100950">
    <property type="entry name" value="NagB/RpiA/CoA transferase-like"/>
    <property type="match status" value="1"/>
</dbReference>
<organism evidence="6 7">
    <name type="scientific">Geochorda subterranea</name>
    <dbReference type="NCBI Taxonomy" id="3109564"/>
    <lineage>
        <taxon>Bacteria</taxon>
        <taxon>Bacillati</taxon>
        <taxon>Bacillota</taxon>
        <taxon>Limnochordia</taxon>
        <taxon>Limnochordales</taxon>
        <taxon>Geochordaceae</taxon>
        <taxon>Geochorda</taxon>
    </lineage>
</organism>
<dbReference type="EMBL" id="CP141614">
    <property type="protein sequence ID" value="WRP13765.1"/>
    <property type="molecule type" value="Genomic_DNA"/>
</dbReference>
<dbReference type="InterPro" id="IPR050313">
    <property type="entry name" value="Carb_Metab_HTH_regulators"/>
</dbReference>
<dbReference type="Proteomes" id="UP001333102">
    <property type="component" value="Chromosome"/>
</dbReference>
<evidence type="ECO:0000256" key="4">
    <source>
        <dbReference type="SAM" id="MobiDB-lite"/>
    </source>
</evidence>
<name>A0ABZ1BLR4_9FIRM</name>
<dbReference type="SMART" id="SM01134">
    <property type="entry name" value="DeoRC"/>
    <property type="match status" value="1"/>
</dbReference>
<dbReference type="SUPFAM" id="SSF46785">
    <property type="entry name" value="Winged helix' DNA-binding domain"/>
    <property type="match status" value="1"/>
</dbReference>
<dbReference type="SMART" id="SM00420">
    <property type="entry name" value="HTH_DEOR"/>
    <property type="match status" value="1"/>
</dbReference>
<dbReference type="Pfam" id="PF08220">
    <property type="entry name" value="HTH_DeoR"/>
    <property type="match status" value="1"/>
</dbReference>
<protein>
    <submittedName>
        <fullName evidence="6">DeoR/GlpR family DNA-binding transcription regulator</fullName>
    </submittedName>
</protein>
<evidence type="ECO:0000313" key="6">
    <source>
        <dbReference type="EMBL" id="WRP13765.1"/>
    </source>
</evidence>
<accession>A0ABZ1BLR4</accession>
<dbReference type="InterPro" id="IPR036390">
    <property type="entry name" value="WH_DNA-bd_sf"/>
</dbReference>
<dbReference type="InterPro" id="IPR018356">
    <property type="entry name" value="Tscrpt_reg_HTH_DeoR_CS"/>
</dbReference>